<dbReference type="Proteomes" id="UP000196386">
    <property type="component" value="Unassembled WGS sequence"/>
</dbReference>
<organism evidence="1 2">
    <name type="scientific">Anaerotruncus colihominis</name>
    <dbReference type="NCBI Taxonomy" id="169435"/>
    <lineage>
        <taxon>Bacteria</taxon>
        <taxon>Bacillati</taxon>
        <taxon>Bacillota</taxon>
        <taxon>Clostridia</taxon>
        <taxon>Eubacteriales</taxon>
        <taxon>Oscillospiraceae</taxon>
        <taxon>Anaerotruncus</taxon>
    </lineage>
</organism>
<dbReference type="EMBL" id="NFKP01000003">
    <property type="protein sequence ID" value="OUP70600.1"/>
    <property type="molecule type" value="Genomic_DNA"/>
</dbReference>
<dbReference type="RefSeq" id="WP_087299713.1">
    <property type="nucleotide sequence ID" value="NZ_NFKP01000003.1"/>
</dbReference>
<proteinExistence type="predicted"/>
<gene>
    <name evidence="1" type="ORF">B5F11_03940</name>
</gene>
<comment type="caution">
    <text evidence="1">The sequence shown here is derived from an EMBL/GenBank/DDBJ whole genome shotgun (WGS) entry which is preliminary data.</text>
</comment>
<evidence type="ECO:0000313" key="2">
    <source>
        <dbReference type="Proteomes" id="UP000196386"/>
    </source>
</evidence>
<accession>A0A1Y4N598</accession>
<reference evidence="2" key="1">
    <citation type="submission" date="2017-04" db="EMBL/GenBank/DDBJ databases">
        <title>Function of individual gut microbiota members based on whole genome sequencing of pure cultures obtained from chicken caecum.</title>
        <authorList>
            <person name="Medvecky M."/>
            <person name="Cejkova D."/>
            <person name="Polansky O."/>
            <person name="Karasova D."/>
            <person name="Kubasova T."/>
            <person name="Cizek A."/>
            <person name="Rychlik I."/>
        </authorList>
    </citation>
    <scope>NUCLEOTIDE SEQUENCE [LARGE SCALE GENOMIC DNA]</scope>
    <source>
        <strain evidence="2">An175</strain>
    </source>
</reference>
<dbReference type="AlphaFoldDB" id="A0A1Y4N598"/>
<protein>
    <submittedName>
        <fullName evidence="1">Uncharacterized protein</fullName>
    </submittedName>
</protein>
<evidence type="ECO:0000313" key="1">
    <source>
        <dbReference type="EMBL" id="OUP70600.1"/>
    </source>
</evidence>
<sequence>MLAILPFDSYVANGVREVLRVRGLSYLSIISAKSDLIFCGGTPEFNRMLVLEGRNVQGEMAVNYRISAEVMGLLLRSELLTYSEGSNNVYLLLEEVCGREKGSKELLVCLKRLTNKEIAELRLCNKREPIQVSESKAYTETQERFIIPCSIDYDIETKLSWYAAWKSSRVQKFPMDMGGIIRQLVEISKTFKTGVCIENGLAYSDSSKNGIEVYRNVAYNGVPMLLSQNCIMELSSFIGNETNSVNMFRYGEYMMSARGNLILVWRNLRFSFHPNIDDLSKQKPLAVFETSRKNLSDLMASISIGKSDNMTMNINFMSERIRLECPTKGKYSFSVPFRIINGDYTEESTSVSMNFRVFRDIMLMRVSYNRMRVFVYKHFFRIDFINLVSYADDPEKFDEDDIDPEDLGDSEYDGYNKMITVFGRSGE</sequence>
<name>A0A1Y4N598_9FIRM</name>